<dbReference type="OrthoDB" id="7658757at2"/>
<evidence type="ECO:0000256" key="1">
    <source>
        <dbReference type="SAM" id="SignalP"/>
    </source>
</evidence>
<evidence type="ECO:0000313" key="3">
    <source>
        <dbReference type="Proteomes" id="UP000240418"/>
    </source>
</evidence>
<name>A0A2P8FJM4_9RHOB</name>
<gene>
    <name evidence="2" type="ORF">CLV88_101350</name>
</gene>
<evidence type="ECO:0000313" key="2">
    <source>
        <dbReference type="EMBL" id="PSL21926.1"/>
    </source>
</evidence>
<comment type="caution">
    <text evidence="2">The sequence shown here is derived from an EMBL/GenBank/DDBJ whole genome shotgun (WGS) entry which is preliminary data.</text>
</comment>
<feature type="chain" id="PRO_5015161322" evidence="1">
    <location>
        <begin position="21"/>
        <end position="136"/>
    </location>
</feature>
<accession>A0A2P8FJM4</accession>
<keyword evidence="1" id="KW-0732">Signal</keyword>
<dbReference type="Proteomes" id="UP000240418">
    <property type="component" value="Unassembled WGS sequence"/>
</dbReference>
<keyword evidence="3" id="KW-1185">Reference proteome</keyword>
<dbReference type="AlphaFoldDB" id="A0A2P8FJM4"/>
<proteinExistence type="predicted"/>
<reference evidence="2 3" key="1">
    <citation type="submission" date="2018-03" db="EMBL/GenBank/DDBJ databases">
        <title>Genomic Encyclopedia of Archaeal and Bacterial Type Strains, Phase II (KMG-II): from individual species to whole genera.</title>
        <authorList>
            <person name="Goeker M."/>
        </authorList>
    </citation>
    <scope>NUCLEOTIDE SEQUENCE [LARGE SCALE GENOMIC DNA]</scope>
    <source>
        <strain evidence="2 3">DSM 100673</strain>
    </source>
</reference>
<organism evidence="2 3">
    <name type="scientific">Shimia abyssi</name>
    <dbReference type="NCBI Taxonomy" id="1662395"/>
    <lineage>
        <taxon>Bacteria</taxon>
        <taxon>Pseudomonadati</taxon>
        <taxon>Pseudomonadota</taxon>
        <taxon>Alphaproteobacteria</taxon>
        <taxon>Rhodobacterales</taxon>
        <taxon>Roseobacteraceae</taxon>
    </lineage>
</organism>
<feature type="signal peptide" evidence="1">
    <location>
        <begin position="1"/>
        <end position="20"/>
    </location>
</feature>
<dbReference type="EMBL" id="PYGJ01000001">
    <property type="protein sequence ID" value="PSL21926.1"/>
    <property type="molecule type" value="Genomic_DNA"/>
</dbReference>
<protein>
    <submittedName>
        <fullName evidence="2">Uncharacterized protein</fullName>
    </submittedName>
</protein>
<sequence>MPWCRALAIVLLTGGGAASAQTMISPDTFLDRATGKTLNFYLLGTENLVGIEQFLRRDLSVWKPVGGDCVYGKIVTDDRKICFHYDGYPNAEENCWVPFRDGEQLFVRTDRLLNPETHYVGEISERQIACENAPTS</sequence>